<gene>
    <name evidence="2" type="ORF">H9849_03950</name>
</gene>
<evidence type="ECO:0000313" key="2">
    <source>
        <dbReference type="EMBL" id="HIX72157.1"/>
    </source>
</evidence>
<dbReference type="EMBL" id="DXEQ01000109">
    <property type="protein sequence ID" value="HIX72157.1"/>
    <property type="molecule type" value="Genomic_DNA"/>
</dbReference>
<accession>A0A9D1X417</accession>
<organism evidence="2 3">
    <name type="scientific">Candidatus Anaerobutyricum stercoripullorum</name>
    <dbReference type="NCBI Taxonomy" id="2838456"/>
    <lineage>
        <taxon>Bacteria</taxon>
        <taxon>Bacillati</taxon>
        <taxon>Bacillota</taxon>
        <taxon>Clostridia</taxon>
        <taxon>Lachnospirales</taxon>
        <taxon>Lachnospiraceae</taxon>
        <taxon>Anaerobutyricum</taxon>
    </lineage>
</organism>
<dbReference type="InterPro" id="IPR036010">
    <property type="entry name" value="2Fe-2S_ferredoxin-like_sf"/>
</dbReference>
<dbReference type="SUPFAM" id="SSF54292">
    <property type="entry name" value="2Fe-2S ferredoxin-like"/>
    <property type="match status" value="1"/>
</dbReference>
<evidence type="ECO:0000256" key="1">
    <source>
        <dbReference type="ARBA" id="ARBA00023002"/>
    </source>
</evidence>
<evidence type="ECO:0000313" key="3">
    <source>
        <dbReference type="Proteomes" id="UP000886805"/>
    </source>
</evidence>
<dbReference type="GO" id="GO:0016491">
    <property type="term" value="F:oxidoreductase activity"/>
    <property type="evidence" value="ECO:0007669"/>
    <property type="project" value="UniProtKB-KW"/>
</dbReference>
<dbReference type="Gene3D" id="3.10.20.440">
    <property type="entry name" value="2Fe-2S iron-sulphur cluster binding domain, sarcosine oxidase, alpha subunit, N-terminal domain"/>
    <property type="match status" value="1"/>
</dbReference>
<protein>
    <submittedName>
        <fullName evidence="2">(2Fe-2S)-binding protein</fullName>
    </submittedName>
</protein>
<dbReference type="AlphaFoldDB" id="A0A9D1X417"/>
<dbReference type="GO" id="GO:0051536">
    <property type="term" value="F:iron-sulfur cluster binding"/>
    <property type="evidence" value="ECO:0007669"/>
    <property type="project" value="InterPro"/>
</dbReference>
<sequence>MEYRIREHPVLGKTEETKKVKFTYNGKTMEGREGEPVAMALKAAGVQIHRYTQKKHEPRGIFCAIGRCTDCVMVVDGVPNIRTCITPLKEGMRVETQYGVSAHPQEEGRP</sequence>
<dbReference type="Proteomes" id="UP000886805">
    <property type="component" value="Unassembled WGS sequence"/>
</dbReference>
<reference evidence="2" key="1">
    <citation type="journal article" date="2021" name="PeerJ">
        <title>Extensive microbial diversity within the chicken gut microbiome revealed by metagenomics and culture.</title>
        <authorList>
            <person name="Gilroy R."/>
            <person name="Ravi A."/>
            <person name="Getino M."/>
            <person name="Pursley I."/>
            <person name="Horton D.L."/>
            <person name="Alikhan N.F."/>
            <person name="Baker D."/>
            <person name="Gharbi K."/>
            <person name="Hall N."/>
            <person name="Watson M."/>
            <person name="Adriaenssens E.M."/>
            <person name="Foster-Nyarko E."/>
            <person name="Jarju S."/>
            <person name="Secka A."/>
            <person name="Antonio M."/>
            <person name="Oren A."/>
            <person name="Chaudhuri R.R."/>
            <person name="La Ragione R."/>
            <person name="Hildebrand F."/>
            <person name="Pallen M.J."/>
        </authorList>
    </citation>
    <scope>NUCLEOTIDE SEQUENCE</scope>
    <source>
        <strain evidence="2">ChiSxjej3B15-1167</strain>
    </source>
</reference>
<dbReference type="InterPro" id="IPR042204">
    <property type="entry name" value="2Fe-2S-bd_N"/>
</dbReference>
<proteinExistence type="predicted"/>
<keyword evidence="1" id="KW-0560">Oxidoreductase</keyword>
<comment type="caution">
    <text evidence="2">The sequence shown here is derived from an EMBL/GenBank/DDBJ whole genome shotgun (WGS) entry which is preliminary data.</text>
</comment>
<name>A0A9D1X417_9FIRM</name>
<dbReference type="Pfam" id="PF13510">
    <property type="entry name" value="Fer2_4"/>
    <property type="match status" value="1"/>
</dbReference>
<reference evidence="2" key="2">
    <citation type="submission" date="2021-04" db="EMBL/GenBank/DDBJ databases">
        <authorList>
            <person name="Gilroy R."/>
        </authorList>
    </citation>
    <scope>NUCLEOTIDE SEQUENCE</scope>
    <source>
        <strain evidence="2">ChiSxjej3B15-1167</strain>
    </source>
</reference>